<dbReference type="Proteomes" id="UP000075398">
    <property type="component" value="Unassembled WGS sequence"/>
</dbReference>
<name>A0A150IZY1_9EURY</name>
<sequence length="136" mass="15529">MKTRMFVIADTSSLTPQTVINYIVSLGKTLNIKDTCYGIMVEGDDDVVENITIKVREKFNADIFSKHRAYPIGDERRCRATRGGGARPGYYFLLEEYKLLPLISNVLKEGRFKTIDKKKKKPVDVDILKKAIKEKV</sequence>
<protein>
    <recommendedName>
        <fullName evidence="3">Methanogenesis marker 6 protein</fullName>
    </recommendedName>
</protein>
<dbReference type="InterPro" id="IPR012025">
    <property type="entry name" value="Methan_mark_6"/>
</dbReference>
<dbReference type="PIRSF" id="PIRSF005642">
    <property type="entry name" value="UCP005642"/>
    <property type="match status" value="1"/>
</dbReference>
<evidence type="ECO:0000313" key="2">
    <source>
        <dbReference type="Proteomes" id="UP000075398"/>
    </source>
</evidence>
<accession>A0A150IZY1</accession>
<comment type="caution">
    <text evidence="1">The sequence shown here is derived from an EMBL/GenBank/DDBJ whole genome shotgun (WGS) entry which is preliminary data.</text>
</comment>
<evidence type="ECO:0008006" key="3">
    <source>
        <dbReference type="Google" id="ProtNLM"/>
    </source>
</evidence>
<gene>
    <name evidence="1" type="ORF">AMQ22_01437</name>
</gene>
<evidence type="ECO:0000313" key="1">
    <source>
        <dbReference type="EMBL" id="KYC50541.1"/>
    </source>
</evidence>
<dbReference type="STRING" id="1705564.APG08_00982"/>
<proteinExistence type="predicted"/>
<dbReference type="NCBIfam" id="TIGR03272">
    <property type="entry name" value="methan_mark_6"/>
    <property type="match status" value="1"/>
</dbReference>
<dbReference type="EMBL" id="LNGC01000071">
    <property type="protein sequence ID" value="KYC50541.1"/>
    <property type="molecule type" value="Genomic_DNA"/>
</dbReference>
<dbReference type="Pfam" id="PF09875">
    <property type="entry name" value="DUF2102"/>
    <property type="match status" value="1"/>
</dbReference>
<dbReference type="PATRIC" id="fig|1705409.3.peg.1501"/>
<reference evidence="1 2" key="1">
    <citation type="journal article" date="2016" name="ISME J.">
        <title>Chasing the elusive Euryarchaeota class WSA2: genomes reveal a uniquely fastidious methyl-reducing methanogen.</title>
        <authorList>
            <person name="Nobu M.K."/>
            <person name="Narihiro T."/>
            <person name="Kuroda K."/>
            <person name="Mei R."/>
            <person name="Liu W.T."/>
        </authorList>
    </citation>
    <scope>NUCLEOTIDE SEQUENCE [LARGE SCALE GENOMIC DNA]</scope>
    <source>
        <strain evidence="1">U1lsi0528_Bin055</strain>
    </source>
</reference>
<organism evidence="1 2">
    <name type="scientific">Candidatus Methanofastidiosum methylothiophilum</name>
    <dbReference type="NCBI Taxonomy" id="1705564"/>
    <lineage>
        <taxon>Archaea</taxon>
        <taxon>Methanobacteriati</taxon>
        <taxon>Methanobacteriota</taxon>
        <taxon>Stenosarchaea group</taxon>
        <taxon>Candidatus Methanofastidiosia</taxon>
        <taxon>Candidatus Methanofastidiosales</taxon>
        <taxon>Candidatus Methanofastidiosaceae</taxon>
        <taxon>Candidatus Methanofastidiosum</taxon>
    </lineage>
</organism>
<dbReference type="AlphaFoldDB" id="A0A150IZY1"/>